<feature type="compositionally biased region" description="Low complexity" evidence="5">
    <location>
        <begin position="388"/>
        <end position="397"/>
    </location>
</feature>
<evidence type="ECO:0000313" key="8">
    <source>
        <dbReference type="RefSeq" id="XP_033457576.1"/>
    </source>
</evidence>
<dbReference type="GO" id="GO:0000981">
    <property type="term" value="F:DNA-binding transcription factor activity, RNA polymerase II-specific"/>
    <property type="evidence" value="ECO:0007669"/>
    <property type="project" value="InterPro"/>
</dbReference>
<evidence type="ECO:0000256" key="3">
    <source>
        <dbReference type="ARBA" id="ARBA00023125"/>
    </source>
</evidence>
<feature type="compositionally biased region" description="Basic and acidic residues" evidence="5">
    <location>
        <begin position="171"/>
        <end position="183"/>
    </location>
</feature>
<dbReference type="InterPro" id="IPR036864">
    <property type="entry name" value="Zn2-C6_fun-type_DNA-bd_sf"/>
</dbReference>
<evidence type="ECO:0000256" key="2">
    <source>
        <dbReference type="ARBA" id="ARBA00022723"/>
    </source>
</evidence>
<dbReference type="PROSITE" id="PS50048">
    <property type="entry name" value="ZN2_CY6_FUNGAL_2"/>
    <property type="match status" value="1"/>
</dbReference>
<evidence type="ECO:0000259" key="6">
    <source>
        <dbReference type="PROSITE" id="PS50048"/>
    </source>
</evidence>
<evidence type="ECO:0000256" key="5">
    <source>
        <dbReference type="SAM" id="MobiDB-lite"/>
    </source>
</evidence>
<keyword evidence="4" id="KW-0539">Nucleus</keyword>
<feature type="region of interest" description="Disordered" evidence="5">
    <location>
        <begin position="79"/>
        <end position="125"/>
    </location>
</feature>
<dbReference type="CDD" id="cd00067">
    <property type="entry name" value="GAL4"/>
    <property type="match status" value="1"/>
</dbReference>
<dbReference type="Gene3D" id="4.10.240.10">
    <property type="entry name" value="Zn(2)-C6 fungal-type DNA-binding domain"/>
    <property type="match status" value="1"/>
</dbReference>
<reference evidence="8" key="3">
    <citation type="submission" date="2025-08" db="UniProtKB">
        <authorList>
            <consortium name="RefSeq"/>
        </authorList>
    </citation>
    <scope>IDENTIFICATION</scope>
    <source>
        <strain evidence="8">CBS 342.82</strain>
    </source>
</reference>
<feature type="compositionally biased region" description="Polar residues" evidence="5">
    <location>
        <begin position="94"/>
        <end position="103"/>
    </location>
</feature>
<feature type="domain" description="Zn(2)-C6 fungal-type" evidence="6">
    <location>
        <begin position="130"/>
        <end position="159"/>
    </location>
</feature>
<feature type="region of interest" description="Disordered" evidence="5">
    <location>
        <begin position="554"/>
        <end position="575"/>
    </location>
</feature>
<reference evidence="8" key="1">
    <citation type="submission" date="2020-01" db="EMBL/GenBank/DDBJ databases">
        <authorList>
            <consortium name="DOE Joint Genome Institute"/>
            <person name="Haridas S."/>
            <person name="Albert R."/>
            <person name="Binder M."/>
            <person name="Bloem J."/>
            <person name="Labutti K."/>
            <person name="Salamov A."/>
            <person name="Andreopoulos B."/>
            <person name="Baker S.E."/>
            <person name="Barry K."/>
            <person name="Bills G."/>
            <person name="Bluhm B.H."/>
            <person name="Cannon C."/>
            <person name="Castanera R."/>
            <person name="Culley D.E."/>
            <person name="Daum C."/>
            <person name="Ezra D."/>
            <person name="Gonzalez J.B."/>
            <person name="Henrissat B."/>
            <person name="Kuo A."/>
            <person name="Liang C."/>
            <person name="Lipzen A."/>
            <person name="Lutzoni F."/>
            <person name="Magnuson J."/>
            <person name="Mondo S."/>
            <person name="Nolan M."/>
            <person name="Ohm R."/>
            <person name="Pangilinan J."/>
            <person name="Park H.-J."/>
            <person name="Ramirez L."/>
            <person name="Alfaro M."/>
            <person name="Sun H."/>
            <person name="Tritt A."/>
            <person name="Yoshinaga Y."/>
            <person name="Zwiers L.-H."/>
            <person name="Turgeon B.G."/>
            <person name="Goodwin S.B."/>
            <person name="Spatafora J.W."/>
            <person name="Crous P.W."/>
            <person name="Grigoriev I.V."/>
        </authorList>
    </citation>
    <scope>NUCLEOTIDE SEQUENCE</scope>
    <source>
        <strain evidence="8">CBS 342.82</strain>
    </source>
</reference>
<evidence type="ECO:0000256" key="4">
    <source>
        <dbReference type="ARBA" id="ARBA00023242"/>
    </source>
</evidence>
<evidence type="ECO:0000256" key="1">
    <source>
        <dbReference type="ARBA" id="ARBA00004123"/>
    </source>
</evidence>
<dbReference type="PANTHER" id="PTHR46910:SF3">
    <property type="entry name" value="HALOTOLERANCE PROTEIN 9-RELATED"/>
    <property type="match status" value="1"/>
</dbReference>
<gene>
    <name evidence="8" type="ORF">K489DRAFT_35748</name>
</gene>
<feature type="region of interest" description="Disordered" evidence="5">
    <location>
        <begin position="160"/>
        <end position="202"/>
    </location>
</feature>
<keyword evidence="2" id="KW-0479">Metal-binding</keyword>
<proteinExistence type="predicted"/>
<dbReference type="GO" id="GO:0008270">
    <property type="term" value="F:zinc ion binding"/>
    <property type="evidence" value="ECO:0007669"/>
    <property type="project" value="InterPro"/>
</dbReference>
<dbReference type="OrthoDB" id="5284003at2759"/>
<dbReference type="GO" id="GO:0003677">
    <property type="term" value="F:DNA binding"/>
    <property type="evidence" value="ECO:0007669"/>
    <property type="project" value="UniProtKB-KW"/>
</dbReference>
<comment type="subcellular location">
    <subcellularLocation>
        <location evidence="1">Nucleus</location>
    </subcellularLocation>
</comment>
<dbReference type="PANTHER" id="PTHR46910">
    <property type="entry name" value="TRANSCRIPTION FACTOR PDR1"/>
    <property type="match status" value="1"/>
</dbReference>
<dbReference type="Pfam" id="PF00172">
    <property type="entry name" value="Zn_clus"/>
    <property type="match status" value="1"/>
</dbReference>
<accession>A0A6J3LXQ4</accession>
<dbReference type="SMART" id="SM00066">
    <property type="entry name" value="GAL4"/>
    <property type="match status" value="1"/>
</dbReference>
<feature type="region of interest" description="Disordered" evidence="5">
    <location>
        <begin position="44"/>
        <end position="63"/>
    </location>
</feature>
<evidence type="ECO:0000313" key="7">
    <source>
        <dbReference type="Proteomes" id="UP000504637"/>
    </source>
</evidence>
<sequence length="768" mass="85666">MTNTYPPPPQPDGQHYNAAYLGHHGTSHLLDAAQQGQLQYSNLNQPMFPKLDSSPIPQDDPNMHMQNLAQELQNHAALGEQQRQQLQQTHQIQPPTSTANSPTALAATSHPQSQPGTPDHAPKTNRLRKACDSCSIRKVKCDENNPCKACSALDIPCTFQRPSRRRGPPNRHAEAIKRRRLEDGSGMEASQRTATSSPSSPLHAAQALTRLSTQIQSECTAESLCLPIETLNLLIDDFFAYIHPLCPFPHEPSFREQWAMREDRNNPGFLALLAAMIGALVASFPRMPRIHLQNQGRENVYSNHISLVKRCLEVCASARGPGYLDRDDLNVYDAGTSYFLALMNAFTYKWQAARLYFGESLTILRSLGSHKVQEGFSPTKDVPNPLRSQSTEAESSTEQPVNFINLEMSRRIYWTMVVTTRSLEQLGGRFGEIFIPPATRTDPWPPLPVEVDDSLIYPGYIGQQPEGKVPLIAGFNANVRIHNSYSNLATFEMAWGVDSLIDWERQQRMLFESLQTCKNLLADLPAVLTVQTQAGLRTPAVPQNGIYPPYQPDGRAALEGLPKTSAQSMPEDRRRSQYEIQKANVYVSNLATRSYIVEKYWNVREMYDRSISQNPGTPPDPSILNIATAAGHKTYASSKSEYNSAEIERVMRQERENIIRDLSIVLGSIDQVNMEPNAHSLTMKIRSIAGTLVQQGKPDQRGSALPSQAQAYLLAFLDILEKLERVSPGDGSEHSEQAGDEEADLRAWADLREYQMEFARNGGLLGLS</sequence>
<dbReference type="InterPro" id="IPR050987">
    <property type="entry name" value="AtrR-like"/>
</dbReference>
<dbReference type="CDD" id="cd12148">
    <property type="entry name" value="fungal_TF_MHR"/>
    <property type="match status" value="1"/>
</dbReference>
<dbReference type="RefSeq" id="XP_033457576.1">
    <property type="nucleotide sequence ID" value="XM_033602557.1"/>
</dbReference>
<feature type="compositionally biased region" description="Low complexity" evidence="5">
    <location>
        <begin position="81"/>
        <end position="93"/>
    </location>
</feature>
<feature type="region of interest" description="Disordered" evidence="5">
    <location>
        <begin position="374"/>
        <end position="397"/>
    </location>
</feature>
<reference evidence="8" key="2">
    <citation type="submission" date="2020-04" db="EMBL/GenBank/DDBJ databases">
        <authorList>
            <consortium name="NCBI Genome Project"/>
        </authorList>
    </citation>
    <scope>NUCLEOTIDE SEQUENCE</scope>
    <source>
        <strain evidence="8">CBS 342.82</strain>
    </source>
</reference>
<organism evidence="8">
    <name type="scientific">Dissoconium aciculare CBS 342.82</name>
    <dbReference type="NCBI Taxonomy" id="1314786"/>
    <lineage>
        <taxon>Eukaryota</taxon>
        <taxon>Fungi</taxon>
        <taxon>Dikarya</taxon>
        <taxon>Ascomycota</taxon>
        <taxon>Pezizomycotina</taxon>
        <taxon>Dothideomycetes</taxon>
        <taxon>Dothideomycetidae</taxon>
        <taxon>Mycosphaerellales</taxon>
        <taxon>Dissoconiaceae</taxon>
        <taxon>Dissoconium</taxon>
    </lineage>
</organism>
<protein>
    <recommendedName>
        <fullName evidence="6">Zn(2)-C6 fungal-type domain-containing protein</fullName>
    </recommendedName>
</protein>
<keyword evidence="3" id="KW-0238">DNA-binding</keyword>
<dbReference type="PROSITE" id="PS00463">
    <property type="entry name" value="ZN2_CY6_FUNGAL_1"/>
    <property type="match status" value="1"/>
</dbReference>
<feature type="compositionally biased region" description="Polar residues" evidence="5">
    <location>
        <begin position="188"/>
        <end position="200"/>
    </location>
</feature>
<dbReference type="Proteomes" id="UP000504637">
    <property type="component" value="Unplaced"/>
</dbReference>
<dbReference type="AlphaFoldDB" id="A0A6J3LXQ4"/>
<dbReference type="GO" id="GO:0005634">
    <property type="term" value="C:nucleus"/>
    <property type="evidence" value="ECO:0007669"/>
    <property type="project" value="UniProtKB-SubCell"/>
</dbReference>
<dbReference type="InterPro" id="IPR001138">
    <property type="entry name" value="Zn2Cys6_DnaBD"/>
</dbReference>
<dbReference type="SUPFAM" id="SSF57701">
    <property type="entry name" value="Zn2/Cys6 DNA-binding domain"/>
    <property type="match status" value="1"/>
</dbReference>
<dbReference type="GeneID" id="54360357"/>
<keyword evidence="7" id="KW-1185">Reference proteome</keyword>
<name>A0A6J3LXQ4_9PEZI</name>